<gene>
    <name evidence="2" type="ORF">BN874_1860012</name>
</gene>
<feature type="compositionally biased region" description="Low complexity" evidence="1">
    <location>
        <begin position="168"/>
        <end position="203"/>
    </location>
</feature>
<organism evidence="2 3">
    <name type="scientific">Candidatus Contendobacter odensis Run_B_J11</name>
    <dbReference type="NCBI Taxonomy" id="1400861"/>
    <lineage>
        <taxon>Bacteria</taxon>
        <taxon>Pseudomonadati</taxon>
        <taxon>Pseudomonadota</taxon>
        <taxon>Gammaproteobacteria</taxon>
        <taxon>Candidatus Competibacteraceae</taxon>
        <taxon>Candidatus Contendibacter</taxon>
    </lineage>
</organism>
<evidence type="ECO:0008006" key="4">
    <source>
        <dbReference type="Google" id="ProtNLM"/>
    </source>
</evidence>
<comment type="caution">
    <text evidence="2">The sequence shown here is derived from an EMBL/GenBank/DDBJ whole genome shotgun (WGS) entry which is preliminary data.</text>
</comment>
<dbReference type="Proteomes" id="UP000019184">
    <property type="component" value="Unassembled WGS sequence"/>
</dbReference>
<evidence type="ECO:0000313" key="3">
    <source>
        <dbReference type="Proteomes" id="UP000019184"/>
    </source>
</evidence>
<evidence type="ECO:0000313" key="2">
    <source>
        <dbReference type="EMBL" id="CDH44748.1"/>
    </source>
</evidence>
<name>A0A7U7GA76_9GAMM</name>
<dbReference type="RefSeq" id="WP_051497575.1">
    <property type="nucleotide sequence ID" value="NZ_CBTK010000097.1"/>
</dbReference>
<dbReference type="EMBL" id="CBTK010000097">
    <property type="protein sequence ID" value="CDH44748.1"/>
    <property type="molecule type" value="Genomic_DNA"/>
</dbReference>
<keyword evidence="3" id="KW-1185">Reference proteome</keyword>
<dbReference type="AlphaFoldDB" id="A0A7U7GA76"/>
<protein>
    <recommendedName>
        <fullName evidence="4">DnaT DNA-binding domain-containing protein</fullName>
    </recommendedName>
</protein>
<feature type="compositionally biased region" description="Basic and acidic residues" evidence="1">
    <location>
        <begin position="155"/>
        <end position="167"/>
    </location>
</feature>
<evidence type="ECO:0000256" key="1">
    <source>
        <dbReference type="SAM" id="MobiDB-lite"/>
    </source>
</evidence>
<sequence>MSRIRTVKPELFRHESLFDAELESGLPLRLAFIGLFTVADFKGCFLWKPRTLKLDVLPHDLIDFAQVLNALERHGFIQSYEVDGMKYGWIPSFTKHQRLQSKEIEAGSQIPDYRPAPTAEEQGTHPEQTQVHTRCVPEQTQVRTGTHPEAQEVEVEWKGRGREEEGRVPAQAPNAPTPTAMPSTPEVEPDTAPEATAKPAKAKATSKERPSASTGQRAAAKTSLPADFTITPEIQAWADQHHYGDLPAHLDSFRDKAKAKGYQYSDWTAAFRNAVRDDWAKLRTFPDTARTRTASNATAPQTPEAAEFETILRGLNAQNASRIIEGECYATH</sequence>
<reference evidence="2 3" key="1">
    <citation type="journal article" date="2014" name="ISME J.">
        <title>Candidatus Competibacter-lineage genomes retrieved from metagenomes reveal functional metabolic diversity.</title>
        <authorList>
            <person name="McIlroy S.J."/>
            <person name="Albertsen M."/>
            <person name="Andresen E.K."/>
            <person name="Saunders A.M."/>
            <person name="Kristiansen R."/>
            <person name="Stokholm-Bjerregaard M."/>
            <person name="Nielsen K.L."/>
            <person name="Nielsen P.H."/>
        </authorList>
    </citation>
    <scope>NUCLEOTIDE SEQUENCE [LARGE SCALE GENOMIC DNA]</scope>
    <source>
        <strain evidence="2 3">Run_B_J11</strain>
    </source>
</reference>
<accession>A0A7U7GA76</accession>
<feature type="compositionally biased region" description="Polar residues" evidence="1">
    <location>
        <begin position="125"/>
        <end position="144"/>
    </location>
</feature>
<dbReference type="OrthoDB" id="6107855at2"/>
<proteinExistence type="predicted"/>
<feature type="region of interest" description="Disordered" evidence="1">
    <location>
        <begin position="106"/>
        <end position="220"/>
    </location>
</feature>